<feature type="region of interest" description="Disordered" evidence="1">
    <location>
        <begin position="18"/>
        <end position="133"/>
    </location>
</feature>
<evidence type="ECO:0000313" key="3">
    <source>
        <dbReference type="Proteomes" id="UP001151760"/>
    </source>
</evidence>
<reference evidence="2" key="1">
    <citation type="journal article" date="2022" name="Int. J. Mol. Sci.">
        <title>Draft Genome of Tanacetum Coccineum: Genomic Comparison of Closely Related Tanacetum-Family Plants.</title>
        <authorList>
            <person name="Yamashiro T."/>
            <person name="Shiraishi A."/>
            <person name="Nakayama K."/>
            <person name="Satake H."/>
        </authorList>
    </citation>
    <scope>NUCLEOTIDE SEQUENCE</scope>
</reference>
<reference evidence="2" key="2">
    <citation type="submission" date="2022-01" db="EMBL/GenBank/DDBJ databases">
        <authorList>
            <person name="Yamashiro T."/>
            <person name="Shiraishi A."/>
            <person name="Satake H."/>
            <person name="Nakayama K."/>
        </authorList>
    </citation>
    <scope>NUCLEOTIDE SEQUENCE</scope>
</reference>
<proteinExistence type="predicted"/>
<keyword evidence="3" id="KW-1185">Reference proteome</keyword>
<evidence type="ECO:0000256" key="1">
    <source>
        <dbReference type="SAM" id="MobiDB-lite"/>
    </source>
</evidence>
<feature type="compositionally biased region" description="Basic and acidic residues" evidence="1">
    <location>
        <begin position="104"/>
        <end position="129"/>
    </location>
</feature>
<organism evidence="2 3">
    <name type="scientific">Tanacetum coccineum</name>
    <dbReference type="NCBI Taxonomy" id="301880"/>
    <lineage>
        <taxon>Eukaryota</taxon>
        <taxon>Viridiplantae</taxon>
        <taxon>Streptophyta</taxon>
        <taxon>Embryophyta</taxon>
        <taxon>Tracheophyta</taxon>
        <taxon>Spermatophyta</taxon>
        <taxon>Magnoliopsida</taxon>
        <taxon>eudicotyledons</taxon>
        <taxon>Gunneridae</taxon>
        <taxon>Pentapetalae</taxon>
        <taxon>asterids</taxon>
        <taxon>campanulids</taxon>
        <taxon>Asterales</taxon>
        <taxon>Asteraceae</taxon>
        <taxon>Asteroideae</taxon>
        <taxon>Anthemideae</taxon>
        <taxon>Anthemidinae</taxon>
        <taxon>Tanacetum</taxon>
    </lineage>
</organism>
<evidence type="ECO:0000313" key="2">
    <source>
        <dbReference type="EMBL" id="GJT51794.1"/>
    </source>
</evidence>
<sequence length="186" mass="21294">MKKIIKEHVKVQVSKIMLQIEKGRDDQDKDEDPSVGSDRRTKRKKSRKDAEPSKGSKSKESKSSSSSKGTQSQPKYLGKSTQVEEPEFEAADTKMQQDQGIESGHLDDQPDNEAAPKRDLFQKPDKPLTPDRAWNKSKYINSFLPKKWINTIVKARQPPRTFDELMDTPIDFSAYVMNRLKIDNLT</sequence>
<protein>
    <submittedName>
        <fullName evidence="2">Uncharacterized protein</fullName>
    </submittedName>
</protein>
<gene>
    <name evidence="2" type="ORF">Tco_0977951</name>
</gene>
<dbReference type="EMBL" id="BQNB010016437">
    <property type="protein sequence ID" value="GJT51794.1"/>
    <property type="molecule type" value="Genomic_DNA"/>
</dbReference>
<comment type="caution">
    <text evidence="2">The sequence shown here is derived from an EMBL/GenBank/DDBJ whole genome shotgun (WGS) entry which is preliminary data.</text>
</comment>
<dbReference type="Proteomes" id="UP001151760">
    <property type="component" value="Unassembled WGS sequence"/>
</dbReference>
<accession>A0ABQ5ELU0</accession>
<feature type="compositionally biased region" description="Basic and acidic residues" evidence="1">
    <location>
        <begin position="48"/>
        <end position="62"/>
    </location>
</feature>
<feature type="compositionally biased region" description="Low complexity" evidence="1">
    <location>
        <begin position="63"/>
        <end position="75"/>
    </location>
</feature>
<name>A0ABQ5ELU0_9ASTR</name>